<protein>
    <submittedName>
        <fullName evidence="2">Hint domain-containing protein</fullName>
    </submittedName>
</protein>
<proteinExistence type="predicted"/>
<dbReference type="AlphaFoldDB" id="A0A2T0W4K8"/>
<reference evidence="2 3" key="1">
    <citation type="submission" date="2018-03" db="EMBL/GenBank/DDBJ databases">
        <title>Genomic Encyclopedia of Archaeal and Bacterial Type Strains, Phase II (KMG-II): from individual species to whole genera.</title>
        <authorList>
            <person name="Goeker M."/>
        </authorList>
    </citation>
    <scope>NUCLEOTIDE SEQUENCE [LARGE SCALE GENOMIC DNA]</scope>
    <source>
        <strain evidence="2 3">DSM 101533</strain>
    </source>
</reference>
<dbReference type="InterPro" id="IPR028992">
    <property type="entry name" value="Hedgehog/Intein_dom"/>
</dbReference>
<feature type="domain" description="Hedgehog/Intein (Hint)" evidence="1">
    <location>
        <begin position="143"/>
        <end position="287"/>
    </location>
</feature>
<dbReference type="OrthoDB" id="6305173at2"/>
<dbReference type="Pfam" id="PF13403">
    <property type="entry name" value="Hint_2"/>
    <property type="match status" value="1"/>
</dbReference>
<evidence type="ECO:0000313" key="3">
    <source>
        <dbReference type="Proteomes" id="UP000238007"/>
    </source>
</evidence>
<keyword evidence="3" id="KW-1185">Reference proteome</keyword>
<dbReference type="InterPro" id="IPR036844">
    <property type="entry name" value="Hint_dom_sf"/>
</dbReference>
<sequence length="356" mass="37994">MATVTLTLRGDQLGTYSSLSANGNNAGRKVNLTDVEALGASSKIFTVVVEQVNSGVTEFQNGQFVTILDSSGNVVMLRTSINPDAEQGMAAGDEHLIIVNSNFIIDLGGVPVGPASVRYDRDDQAAVAGEGDDDGELDFSEFPCFGLGTLIEAATGQVPVENLCPGDFVKTVGGYLGRVIWVGRREIALNAETNKQRPILCRKGSLGVDIPRRDLILSPQHRLCVGGAVVKDLFGDERVLAPAKGLTALRGGRWMKGKKTITYVSILLDTHAVMYAEGVPAESLYPGKQALKTLGPVLREELYALIPNLKEQGVEAYAPPALPLITVRSAAKLVRRLAQSAAPQPDVEQNFAIQSR</sequence>
<dbReference type="SUPFAM" id="SSF51294">
    <property type="entry name" value="Hedgehog/intein (Hint) domain"/>
    <property type="match status" value="1"/>
</dbReference>
<name>A0A2T0W4K8_9RHOB</name>
<evidence type="ECO:0000313" key="2">
    <source>
        <dbReference type="EMBL" id="PRY80311.1"/>
    </source>
</evidence>
<comment type="caution">
    <text evidence="2">The sequence shown here is derived from an EMBL/GenBank/DDBJ whole genome shotgun (WGS) entry which is preliminary data.</text>
</comment>
<organism evidence="2 3">
    <name type="scientific">Yoonia maritima</name>
    <dbReference type="NCBI Taxonomy" id="1435347"/>
    <lineage>
        <taxon>Bacteria</taxon>
        <taxon>Pseudomonadati</taxon>
        <taxon>Pseudomonadota</taxon>
        <taxon>Alphaproteobacteria</taxon>
        <taxon>Rhodobacterales</taxon>
        <taxon>Paracoccaceae</taxon>
        <taxon>Yoonia</taxon>
    </lineage>
</organism>
<dbReference type="Proteomes" id="UP000238007">
    <property type="component" value="Unassembled WGS sequence"/>
</dbReference>
<gene>
    <name evidence="2" type="ORF">CLV80_101162</name>
</gene>
<accession>A0A2T0W4K8</accession>
<dbReference type="RefSeq" id="WP_106353750.1">
    <property type="nucleotide sequence ID" value="NZ_PVTP01000001.1"/>
</dbReference>
<dbReference type="EMBL" id="PVTP01000001">
    <property type="protein sequence ID" value="PRY80311.1"/>
    <property type="molecule type" value="Genomic_DNA"/>
</dbReference>
<evidence type="ECO:0000259" key="1">
    <source>
        <dbReference type="Pfam" id="PF13403"/>
    </source>
</evidence>